<dbReference type="GO" id="GO:0003677">
    <property type="term" value="F:DNA binding"/>
    <property type="evidence" value="ECO:0007669"/>
    <property type="project" value="InterPro"/>
</dbReference>
<evidence type="ECO:0000259" key="7">
    <source>
        <dbReference type="PROSITE" id="PS50901"/>
    </source>
</evidence>
<gene>
    <name evidence="8" type="ORF">L1785_17745</name>
</gene>
<keyword evidence="1" id="KW-0597">Phosphoprotein</keyword>
<dbReference type="PANTHER" id="PTHR22683:SF1">
    <property type="entry name" value="TYPE VII SECRETION SYSTEM PROTEIN ESSC"/>
    <property type="match status" value="1"/>
</dbReference>
<proteinExistence type="predicted"/>
<dbReference type="PANTHER" id="PTHR22683">
    <property type="entry name" value="SPORULATION PROTEIN RELATED"/>
    <property type="match status" value="1"/>
</dbReference>
<dbReference type="SMART" id="SM00240">
    <property type="entry name" value="FHA"/>
    <property type="match status" value="1"/>
</dbReference>
<evidence type="ECO:0000256" key="2">
    <source>
        <dbReference type="ARBA" id="ARBA00022741"/>
    </source>
</evidence>
<dbReference type="Gene3D" id="3.40.50.300">
    <property type="entry name" value="P-loop containing nucleotide triphosphate hydrolases"/>
    <property type="match status" value="4"/>
</dbReference>
<evidence type="ECO:0000256" key="4">
    <source>
        <dbReference type="PROSITE-ProRule" id="PRU00289"/>
    </source>
</evidence>
<feature type="binding site" evidence="4">
    <location>
        <begin position="1034"/>
        <end position="1041"/>
    </location>
    <ligand>
        <name>ATP</name>
        <dbReference type="ChEBI" id="CHEBI:30616"/>
    </ligand>
</feature>
<name>A0AA41QG35_9MICO</name>
<dbReference type="InterPro" id="IPR008984">
    <property type="entry name" value="SMAD_FHA_dom_sf"/>
</dbReference>
<feature type="domain" description="FtsK" evidence="7">
    <location>
        <begin position="691"/>
        <end position="879"/>
    </location>
</feature>
<sequence length="1493" mass="161075">MRIKLTLNRPDETGVNVAITADATATVRDVAEALFSADPTRNGAPAPDHLTLQVLRDGSATASSSDGRVLTPTNDLVQAGLRSGSVVSIVRVSEQFVNPGQDRGTAVAQLRVLEGPDAGREFPLPVGTTYIGRDRGMDVRLQDPQVSKRHARVMVGESIEVHDLASANGLVMGGKRMTRAVLTSSDTVTLGETTLSVVALYRSTSLAPTSPVVEFNRSPRVITRFGEVKIKAPKPPKPPQPQRLPWLMMLAPMALGAAMFSVTRNPMSLMFMFMSPIMMIGMWFDRRSYGKKQFKEASEQFEKAVEATAERIDRTHAVERAVRLVESPSIAEALDAVRRLGGLMWTHRPEHRGFLTVRFGLGSAPARTEFDEPRENDAVPEHWQRVLDLQARCATIHDVPMGAGLRFGGNIGIAGPSGVVESVGRSVLLQLAALHSPADVVVTALTSASSREDWEWLEWLPHTGSPHSPLGASDHLADDPGSGVSLLTRLEELVEARGVSLDGHARFEGERDSEKDRKDTPPPPVLPSVVVLVEDDAPVERARLVRLVEHGPAAGVHVVWIAPTVEQLPAACRTFVLLNPESPDNGAMKGEVHYGQLAYPVRCDAVDLVTAREVARILAPVVDVGAPTADESDLPRAVSYLALAGTEVGKDPNSVIERWKENLSLTPRDGSPPVRRKTPTNLRALIGHDGVEPFHLDLRTQGPHALVGGTTGAGKSEFLQSWVLGMAAAHSPDRVTFLFVDYKGGAAFADCVHLPHTVGLVTDLSPHLVRRALSSLRAELHYREHLLNRKKAKDLASLERTGDPEAPPSLIIVVDEFAALVGEVPEFVDGVVDVAQRGRSLGLHLILATQRPAGVIKDNLRANTNLRIALRMADENDSKDVLGDDMAAHFSPSIPGRGAAKTGPGRLTTFQTGYAGGWTKDEPERASLDVVEMDFGTGRRWELPAPEVVEEQDPGPNDIARVVTTIRRAANEAGVPTPRKPWLPELALTYDLALLPNRRTDSQLVLGVLDNPPQQAQPTVHYEPDTDGNLAIYGTGGTGKSTTLRTIAVSAGLTHRGGPVQVYGIDCGSGGLSMLENLPHVGAVIGGDDEERVTRLLRRLRETLEQRADRYAAVRATTIEEYRRLANKPDEPRILVLVDGIGAFREAYEVVSGRGFSVFGAFTQLATDGRPVGIHLVMTGDRAVAVPPSLASTVQKRIVHRMAREDDYVMLNVPKDVLTPASPPGRAIMYGQEAQIAVLGGDSNAAVQSRELARLEQTMRSVGGMTQAPGVDRLPDTFTLDQLPQRVADLATIGLRDLDITPVGLPLRGPFMLAGPPGSGRTTAFVTLATALRRNGGTRLVYLSSRRSSVSVLDTWDTAVSSPEDMVETLKDLTTALESDRLTPGQLTVMIENYTDLTGTPAEKPLEAFVKLATRKEQLVIGESESSTWSKAFSLAAPFKSGRNGLILTPGDSDGEVLMNTPLGRIRRKDFPPGRGFLLTAGRATKIHVALPG</sequence>
<feature type="compositionally biased region" description="Basic and acidic residues" evidence="5">
    <location>
        <begin position="504"/>
        <end position="520"/>
    </location>
</feature>
<feature type="domain" description="FtsK" evidence="7">
    <location>
        <begin position="1017"/>
        <end position="1209"/>
    </location>
</feature>
<dbReference type="InterPro" id="IPR000253">
    <property type="entry name" value="FHA_dom"/>
</dbReference>
<dbReference type="SMART" id="SM00382">
    <property type="entry name" value="AAA"/>
    <property type="match status" value="3"/>
</dbReference>
<dbReference type="SUPFAM" id="SSF49879">
    <property type="entry name" value="SMAD/FHA domain"/>
    <property type="match status" value="1"/>
</dbReference>
<dbReference type="Pfam" id="PF16697">
    <property type="entry name" value="Yop-YscD_cpl"/>
    <property type="match status" value="1"/>
</dbReference>
<dbReference type="InterPro" id="IPR002543">
    <property type="entry name" value="FtsK_dom"/>
</dbReference>
<dbReference type="EMBL" id="JAKGSG010000049">
    <property type="protein sequence ID" value="MCF4122823.1"/>
    <property type="molecule type" value="Genomic_DNA"/>
</dbReference>
<dbReference type="InterPro" id="IPR027417">
    <property type="entry name" value="P-loop_NTPase"/>
</dbReference>
<feature type="binding site" evidence="4">
    <location>
        <begin position="709"/>
        <end position="716"/>
    </location>
    <ligand>
        <name>ATP</name>
        <dbReference type="ChEBI" id="CHEBI:30616"/>
    </ligand>
</feature>
<feature type="domain" description="FHA" evidence="6">
    <location>
        <begin position="129"/>
        <end position="177"/>
    </location>
</feature>
<dbReference type="GO" id="GO:0005524">
    <property type="term" value="F:ATP binding"/>
    <property type="evidence" value="ECO:0007669"/>
    <property type="project" value="UniProtKB-UniRule"/>
</dbReference>
<accession>A0AA41QG35</accession>
<evidence type="ECO:0000313" key="9">
    <source>
        <dbReference type="Proteomes" id="UP001165405"/>
    </source>
</evidence>
<evidence type="ECO:0000256" key="3">
    <source>
        <dbReference type="ARBA" id="ARBA00022840"/>
    </source>
</evidence>
<dbReference type="Proteomes" id="UP001165405">
    <property type="component" value="Unassembled WGS sequence"/>
</dbReference>
<dbReference type="InterPro" id="IPR032030">
    <property type="entry name" value="YscD_cytoplasmic_dom"/>
</dbReference>
<dbReference type="RefSeq" id="WP_236090616.1">
    <property type="nucleotide sequence ID" value="NZ_JAKGSG010000049.1"/>
</dbReference>
<keyword evidence="9" id="KW-1185">Reference proteome</keyword>
<organism evidence="8 9">
    <name type="scientific">Antribacter soli</name>
    <dbReference type="NCBI Taxonomy" id="2910976"/>
    <lineage>
        <taxon>Bacteria</taxon>
        <taxon>Bacillati</taxon>
        <taxon>Actinomycetota</taxon>
        <taxon>Actinomycetes</taxon>
        <taxon>Micrococcales</taxon>
        <taxon>Promicromonosporaceae</taxon>
        <taxon>Antribacter</taxon>
    </lineage>
</organism>
<comment type="caution">
    <text evidence="8">The sequence shown here is derived from an EMBL/GenBank/DDBJ whole genome shotgun (WGS) entry which is preliminary data.</text>
</comment>
<evidence type="ECO:0000313" key="8">
    <source>
        <dbReference type="EMBL" id="MCF4122823.1"/>
    </source>
</evidence>
<keyword evidence="2 4" id="KW-0547">Nucleotide-binding</keyword>
<dbReference type="CDD" id="cd01127">
    <property type="entry name" value="TrwB_TraG_TraD_VirD4"/>
    <property type="match status" value="1"/>
</dbReference>
<dbReference type="Gene3D" id="2.60.200.20">
    <property type="match status" value="1"/>
</dbReference>
<feature type="region of interest" description="Disordered" evidence="5">
    <location>
        <begin position="504"/>
        <end position="527"/>
    </location>
</feature>
<dbReference type="PROSITE" id="PS50006">
    <property type="entry name" value="FHA_DOMAIN"/>
    <property type="match status" value="1"/>
</dbReference>
<dbReference type="Pfam" id="PF01580">
    <property type="entry name" value="FtsK_SpoIIIE"/>
    <property type="match status" value="2"/>
</dbReference>
<dbReference type="PROSITE" id="PS50901">
    <property type="entry name" value="FTSK"/>
    <property type="match status" value="2"/>
</dbReference>
<evidence type="ECO:0000256" key="5">
    <source>
        <dbReference type="SAM" id="MobiDB-lite"/>
    </source>
</evidence>
<dbReference type="InterPro" id="IPR003593">
    <property type="entry name" value="AAA+_ATPase"/>
</dbReference>
<keyword evidence="3 4" id="KW-0067">ATP-binding</keyword>
<protein>
    <submittedName>
        <fullName evidence="8">FHA domain-containing protein</fullName>
    </submittedName>
</protein>
<dbReference type="CDD" id="cd00060">
    <property type="entry name" value="FHA"/>
    <property type="match status" value="1"/>
</dbReference>
<dbReference type="SUPFAM" id="SSF52540">
    <property type="entry name" value="P-loop containing nucleoside triphosphate hydrolases"/>
    <property type="match status" value="3"/>
</dbReference>
<evidence type="ECO:0000259" key="6">
    <source>
        <dbReference type="PROSITE" id="PS50006"/>
    </source>
</evidence>
<reference evidence="8" key="1">
    <citation type="submission" date="2022-01" db="EMBL/GenBank/DDBJ databases">
        <title>Antribacter sp. nov., isolated from Guizhou of China.</title>
        <authorList>
            <person name="Chengliang C."/>
            <person name="Ya Z."/>
        </authorList>
    </citation>
    <scope>NUCLEOTIDE SEQUENCE</scope>
    <source>
        <strain evidence="8">KLBMP 9083</strain>
    </source>
</reference>
<evidence type="ECO:0000256" key="1">
    <source>
        <dbReference type="ARBA" id="ARBA00022553"/>
    </source>
</evidence>
<dbReference type="InterPro" id="IPR050206">
    <property type="entry name" value="FtsK/SpoIIIE/SftA"/>
</dbReference>